<sequence>MIGTNGCGDIIALPGGCGDVIALPGGCGDVIALPAQKMRSCWTGDMMLRCVVKRSTKAPGYTTNTKMPKPLTRTCSLRRRDGEEMEKRWRRDAEDRLKAVVCHRTWKGDSMRPRLDSHDSYRTRWLDDN</sequence>
<comment type="caution">
    <text evidence="1">The sequence shown here is derived from an EMBL/GenBank/DDBJ whole genome shotgun (WGS) entry which is preliminary data.</text>
</comment>
<proteinExistence type="predicted"/>
<evidence type="ECO:0000313" key="1">
    <source>
        <dbReference type="EMBL" id="TNN38757.1"/>
    </source>
</evidence>
<name>A0A4Z2FC49_9TELE</name>
<dbReference type="Proteomes" id="UP000314294">
    <property type="component" value="Unassembled WGS sequence"/>
</dbReference>
<evidence type="ECO:0000313" key="2">
    <source>
        <dbReference type="Proteomes" id="UP000314294"/>
    </source>
</evidence>
<gene>
    <name evidence="1" type="ORF">EYF80_051069</name>
</gene>
<organism evidence="1 2">
    <name type="scientific">Liparis tanakae</name>
    <name type="common">Tanaka's snailfish</name>
    <dbReference type="NCBI Taxonomy" id="230148"/>
    <lineage>
        <taxon>Eukaryota</taxon>
        <taxon>Metazoa</taxon>
        <taxon>Chordata</taxon>
        <taxon>Craniata</taxon>
        <taxon>Vertebrata</taxon>
        <taxon>Euteleostomi</taxon>
        <taxon>Actinopterygii</taxon>
        <taxon>Neopterygii</taxon>
        <taxon>Teleostei</taxon>
        <taxon>Neoteleostei</taxon>
        <taxon>Acanthomorphata</taxon>
        <taxon>Eupercaria</taxon>
        <taxon>Perciformes</taxon>
        <taxon>Cottioidei</taxon>
        <taxon>Cottales</taxon>
        <taxon>Liparidae</taxon>
        <taxon>Liparis</taxon>
    </lineage>
</organism>
<accession>A0A4Z2FC49</accession>
<protein>
    <submittedName>
        <fullName evidence="1">Uncharacterized protein</fullName>
    </submittedName>
</protein>
<keyword evidence="2" id="KW-1185">Reference proteome</keyword>
<reference evidence="1 2" key="1">
    <citation type="submission" date="2019-03" db="EMBL/GenBank/DDBJ databases">
        <title>First draft genome of Liparis tanakae, snailfish: a comprehensive survey of snailfish specific genes.</title>
        <authorList>
            <person name="Kim W."/>
            <person name="Song I."/>
            <person name="Jeong J.-H."/>
            <person name="Kim D."/>
            <person name="Kim S."/>
            <person name="Ryu S."/>
            <person name="Song J.Y."/>
            <person name="Lee S.K."/>
        </authorList>
    </citation>
    <scope>NUCLEOTIDE SEQUENCE [LARGE SCALE GENOMIC DNA]</scope>
    <source>
        <tissue evidence="1">Muscle</tissue>
    </source>
</reference>
<dbReference type="EMBL" id="SRLO01001341">
    <property type="protein sequence ID" value="TNN38757.1"/>
    <property type="molecule type" value="Genomic_DNA"/>
</dbReference>
<dbReference type="AlphaFoldDB" id="A0A4Z2FC49"/>